<dbReference type="Pfam" id="PF13472">
    <property type="entry name" value="Lipase_GDSL_2"/>
    <property type="match status" value="1"/>
</dbReference>
<dbReference type="InterPro" id="IPR036514">
    <property type="entry name" value="SGNH_hydro_sf"/>
</dbReference>
<keyword evidence="3" id="KW-0378">Hydrolase</keyword>
<sequence length="411" mass="43077">MMRSGLAVGTAPVWCAAAIFGAMFAGSAFAADKPAADWVGTWAASPVAVPVKADESAANATYRDVVHISLGGNTLRVQLTNEFGSTPLKVGAAHLAASAGSGAIQAGSDHALMFGGKPDVIIPAGAFVLSDPVTMTAAAMSDLAVSVYVPDQPLATKSCHSFAASTNYTMPGDETAAATPENAKETGSWCFVKGVEVKAGDKDAAIVAFGDSITDGAHSTANANHRWPDYLAARLQADKKLSHLSVLDEGIGGNRVLRDGYGPSALARFDRDVLSQDGVKYVIVLESINDIGRIHNPADPDAGVTAEDLIWGLTQLVTRAHAHGIKIYGATLTPYMGAGYSTERGEQVREAVNQWIRTGGVFDGAFDFDKATQDPQKPTWFLPADDSGDHLHPQDAGYKAMADAIDLKMFK</sequence>
<dbReference type="OrthoDB" id="1828825at2"/>
<keyword evidence="1" id="KW-0732">Signal</keyword>
<comment type="caution">
    <text evidence="3">The sequence shown here is derived from an EMBL/GenBank/DDBJ whole genome shotgun (WGS) entry which is preliminary data.</text>
</comment>
<name>A0A372IQ23_9BACT</name>
<feature type="signal peptide" evidence="1">
    <location>
        <begin position="1"/>
        <end position="30"/>
    </location>
</feature>
<dbReference type="InterPro" id="IPR013830">
    <property type="entry name" value="SGNH_hydro"/>
</dbReference>
<evidence type="ECO:0000256" key="1">
    <source>
        <dbReference type="SAM" id="SignalP"/>
    </source>
</evidence>
<gene>
    <name evidence="3" type="ORF">D0Y96_09685</name>
</gene>
<feature type="chain" id="PRO_5017061127" evidence="1">
    <location>
        <begin position="31"/>
        <end position="411"/>
    </location>
</feature>
<proteinExistence type="predicted"/>
<keyword evidence="4" id="KW-1185">Reference proteome</keyword>
<accession>A0A372IQ23</accession>
<feature type="domain" description="SGNH hydrolase-type esterase" evidence="2">
    <location>
        <begin position="208"/>
        <end position="400"/>
    </location>
</feature>
<evidence type="ECO:0000313" key="4">
    <source>
        <dbReference type="Proteomes" id="UP000264702"/>
    </source>
</evidence>
<dbReference type="Proteomes" id="UP000264702">
    <property type="component" value="Unassembled WGS sequence"/>
</dbReference>
<organism evidence="3 4">
    <name type="scientific">Paracidobacterium acidisoli</name>
    <dbReference type="NCBI Taxonomy" id="2303751"/>
    <lineage>
        <taxon>Bacteria</taxon>
        <taxon>Pseudomonadati</taxon>
        <taxon>Acidobacteriota</taxon>
        <taxon>Terriglobia</taxon>
        <taxon>Terriglobales</taxon>
        <taxon>Acidobacteriaceae</taxon>
        <taxon>Paracidobacterium</taxon>
    </lineage>
</organism>
<dbReference type="InterPro" id="IPR053140">
    <property type="entry name" value="GDSL_Rv0518-like"/>
</dbReference>
<dbReference type="CDD" id="cd01830">
    <property type="entry name" value="XynE_like"/>
    <property type="match status" value="1"/>
</dbReference>
<dbReference type="AlphaFoldDB" id="A0A372IQ23"/>
<dbReference type="PANTHER" id="PTHR43784">
    <property type="entry name" value="GDSL-LIKE LIPASE/ACYLHYDROLASE, PUTATIVE (AFU_ORTHOLOGUE AFUA_2G00820)-RELATED"/>
    <property type="match status" value="1"/>
</dbReference>
<evidence type="ECO:0000259" key="2">
    <source>
        <dbReference type="Pfam" id="PF13472"/>
    </source>
</evidence>
<reference evidence="3 4" key="1">
    <citation type="submission" date="2018-08" db="EMBL/GenBank/DDBJ databases">
        <title>Acidipila sp. 4G-K13, an acidobacterium isolated from forest soil.</title>
        <authorList>
            <person name="Gao Z.-H."/>
            <person name="Qiu L.-H."/>
        </authorList>
    </citation>
    <scope>NUCLEOTIDE SEQUENCE [LARGE SCALE GENOMIC DNA]</scope>
    <source>
        <strain evidence="3 4">4G-K13</strain>
    </source>
</reference>
<protein>
    <submittedName>
        <fullName evidence="3">SGNH/GDSL hydrolase family protein</fullName>
    </submittedName>
</protein>
<dbReference type="Gene3D" id="3.40.50.1110">
    <property type="entry name" value="SGNH hydrolase"/>
    <property type="match status" value="1"/>
</dbReference>
<dbReference type="GO" id="GO:0016788">
    <property type="term" value="F:hydrolase activity, acting on ester bonds"/>
    <property type="evidence" value="ECO:0007669"/>
    <property type="project" value="UniProtKB-ARBA"/>
</dbReference>
<dbReference type="EMBL" id="QVQT01000003">
    <property type="protein sequence ID" value="RFU16978.1"/>
    <property type="molecule type" value="Genomic_DNA"/>
</dbReference>
<dbReference type="PANTHER" id="PTHR43784:SF2">
    <property type="entry name" value="GDSL-LIKE LIPASE_ACYLHYDROLASE, PUTATIVE (AFU_ORTHOLOGUE AFUA_2G00820)-RELATED"/>
    <property type="match status" value="1"/>
</dbReference>
<evidence type="ECO:0000313" key="3">
    <source>
        <dbReference type="EMBL" id="RFU16978.1"/>
    </source>
</evidence>
<dbReference type="SUPFAM" id="SSF52266">
    <property type="entry name" value="SGNH hydrolase"/>
    <property type="match status" value="1"/>
</dbReference>